<gene>
    <name evidence="2" type="ORF">KHU32_11710</name>
</gene>
<comment type="caution">
    <text evidence="2">The sequence shown here is derived from an EMBL/GenBank/DDBJ whole genome shotgun (WGS) entry which is preliminary data.</text>
</comment>
<sequence length="174" mass="19151">MGAPFAAERRLLAEDEIGQVVRSHYPELEGIPRDELVTLARWLRSQHGRLRDILRGRRRIHRGKADPRGSTTESAGERSLAEKKQVFARGLKRVNGRLGKIRAEEKRAKASAALRDALARREGADVHHPSAGSTARDGMRALPSNRRRGIVTGGRIGSVSQQGRNSQAGRDARG</sequence>
<evidence type="ECO:0000313" key="3">
    <source>
        <dbReference type="Proteomes" id="UP000766336"/>
    </source>
</evidence>
<proteinExistence type="predicted"/>
<feature type="region of interest" description="Disordered" evidence="1">
    <location>
        <begin position="60"/>
        <end position="82"/>
    </location>
</feature>
<name>A0ABS5QD30_9PROT</name>
<feature type="region of interest" description="Disordered" evidence="1">
    <location>
        <begin position="119"/>
        <end position="174"/>
    </location>
</feature>
<protein>
    <submittedName>
        <fullName evidence="2">Uncharacterized protein</fullName>
    </submittedName>
</protein>
<evidence type="ECO:0000256" key="1">
    <source>
        <dbReference type="SAM" id="MobiDB-lite"/>
    </source>
</evidence>
<dbReference type="EMBL" id="JAHCDA010000002">
    <property type="protein sequence ID" value="MBS7811605.1"/>
    <property type="molecule type" value="Genomic_DNA"/>
</dbReference>
<reference evidence="2 3" key="1">
    <citation type="submission" date="2021-05" db="EMBL/GenBank/DDBJ databases">
        <title>Roseococcus sp. XZZS9, whole genome shotgun sequencing project.</title>
        <authorList>
            <person name="Zhao G."/>
            <person name="Shen L."/>
        </authorList>
    </citation>
    <scope>NUCLEOTIDE SEQUENCE [LARGE SCALE GENOMIC DNA]</scope>
    <source>
        <strain evidence="2 3">XZZS9</strain>
    </source>
</reference>
<evidence type="ECO:0000313" key="2">
    <source>
        <dbReference type="EMBL" id="MBS7811605.1"/>
    </source>
</evidence>
<dbReference type="RefSeq" id="WP_213670270.1">
    <property type="nucleotide sequence ID" value="NZ_JAHCDA010000002.1"/>
</dbReference>
<keyword evidence="3" id="KW-1185">Reference proteome</keyword>
<accession>A0ABS5QD30</accession>
<organism evidence="2 3">
    <name type="scientific">Roseococcus pinisoli</name>
    <dbReference type="NCBI Taxonomy" id="2835040"/>
    <lineage>
        <taxon>Bacteria</taxon>
        <taxon>Pseudomonadati</taxon>
        <taxon>Pseudomonadota</taxon>
        <taxon>Alphaproteobacteria</taxon>
        <taxon>Acetobacterales</taxon>
        <taxon>Roseomonadaceae</taxon>
        <taxon>Roseococcus</taxon>
    </lineage>
</organism>
<dbReference type="Proteomes" id="UP000766336">
    <property type="component" value="Unassembled WGS sequence"/>
</dbReference>
<feature type="compositionally biased region" description="Basic and acidic residues" evidence="1">
    <location>
        <begin position="119"/>
        <end position="128"/>
    </location>
</feature>